<dbReference type="RefSeq" id="WP_175033037.1">
    <property type="nucleotide sequence ID" value="NZ_CABVPW010000022.1"/>
</dbReference>
<accession>A0A6P2N763</accession>
<dbReference type="EMBL" id="CABVPW010000022">
    <property type="protein sequence ID" value="VWB94073.1"/>
    <property type="molecule type" value="Genomic_DNA"/>
</dbReference>
<feature type="region of interest" description="Disordered" evidence="1">
    <location>
        <begin position="41"/>
        <end position="74"/>
    </location>
</feature>
<organism evidence="2 3">
    <name type="scientific">Burkholderia lata (strain ATCC 17760 / DSM 23089 / LMG 22485 / NCIMB 9086 / R18194 / 383)</name>
    <dbReference type="NCBI Taxonomy" id="482957"/>
    <lineage>
        <taxon>Bacteria</taxon>
        <taxon>Pseudomonadati</taxon>
        <taxon>Pseudomonadota</taxon>
        <taxon>Betaproteobacteria</taxon>
        <taxon>Burkholderiales</taxon>
        <taxon>Burkholderiaceae</taxon>
        <taxon>Burkholderia</taxon>
        <taxon>Burkholderia cepacia complex</taxon>
    </lineage>
</organism>
<proteinExistence type="predicted"/>
<sequence>MWVLGVLITMVIGSNEYFFESSSRADKQADRITQFAVSPDITVSTGSPSTERRQSAISTVSDYPGEGSPALGGGAVNTRCPLL</sequence>
<evidence type="ECO:0000256" key="1">
    <source>
        <dbReference type="SAM" id="MobiDB-lite"/>
    </source>
</evidence>
<gene>
    <name evidence="2" type="ORF">BLA23254_04461</name>
</gene>
<protein>
    <submittedName>
        <fullName evidence="2">Uncharacterized protein</fullName>
    </submittedName>
</protein>
<dbReference type="Proteomes" id="UP000494218">
    <property type="component" value="Unassembled WGS sequence"/>
</dbReference>
<feature type="compositionally biased region" description="Polar residues" evidence="1">
    <location>
        <begin position="41"/>
        <end position="61"/>
    </location>
</feature>
<evidence type="ECO:0000313" key="2">
    <source>
        <dbReference type="EMBL" id="VWB94073.1"/>
    </source>
</evidence>
<reference evidence="2 3" key="1">
    <citation type="submission" date="2019-09" db="EMBL/GenBank/DDBJ databases">
        <authorList>
            <person name="Depoorter E."/>
        </authorList>
    </citation>
    <scope>NUCLEOTIDE SEQUENCE [LARGE SCALE GENOMIC DNA]</scope>
    <source>
        <strain evidence="2">LMG 23254</strain>
    </source>
</reference>
<evidence type="ECO:0000313" key="3">
    <source>
        <dbReference type="Proteomes" id="UP000494218"/>
    </source>
</evidence>
<dbReference type="AlphaFoldDB" id="A0A6P2N763"/>
<name>A0A6P2N763_BURL3</name>